<dbReference type="OrthoDB" id="127285at2759"/>
<comment type="caution">
    <text evidence="2">The sequence shown here is derived from an EMBL/GenBank/DDBJ whole genome shotgun (WGS) entry which is preliminary data.</text>
</comment>
<feature type="compositionally biased region" description="Basic and acidic residues" evidence="1">
    <location>
        <begin position="116"/>
        <end position="145"/>
    </location>
</feature>
<organism evidence="2 3">
    <name type="scientific">Chiloscyllium punctatum</name>
    <name type="common">Brownbanded bambooshark</name>
    <name type="synonym">Hemiscyllium punctatum</name>
    <dbReference type="NCBI Taxonomy" id="137246"/>
    <lineage>
        <taxon>Eukaryota</taxon>
        <taxon>Metazoa</taxon>
        <taxon>Chordata</taxon>
        <taxon>Craniata</taxon>
        <taxon>Vertebrata</taxon>
        <taxon>Chondrichthyes</taxon>
        <taxon>Elasmobranchii</taxon>
        <taxon>Galeomorphii</taxon>
        <taxon>Galeoidea</taxon>
        <taxon>Orectolobiformes</taxon>
        <taxon>Hemiscylliidae</taxon>
        <taxon>Chiloscyllium</taxon>
    </lineage>
</organism>
<dbReference type="Proteomes" id="UP000287033">
    <property type="component" value="Unassembled WGS sequence"/>
</dbReference>
<sequence length="182" mass="21046">MVINTVKSSSNTRRCSLFTTTEHQLFCKLTIRHINKIPQHVLRHVNGKRYQKALKKFNECAALGVPFVPACLSQKRKQDRESNREESFHNRKEFWEPDKSEGSESDDSSDSMSDLYPEHIFNRKDDTKAEVFPNKEHSNGEKMEVEVASPVKRKKPQPQTYMKKKLKKGASQRPSSHGKSKT</sequence>
<name>A0A401RLP2_CHIPU</name>
<keyword evidence="3" id="KW-1185">Reference proteome</keyword>
<feature type="compositionally biased region" description="Basic and acidic residues" evidence="1">
    <location>
        <begin position="76"/>
        <end position="102"/>
    </location>
</feature>
<gene>
    <name evidence="2" type="ORF">chiPu_0018217</name>
</gene>
<dbReference type="AlphaFoldDB" id="A0A401RLP2"/>
<dbReference type="PANTHER" id="PTHR34348:SF1">
    <property type="entry name" value="SURFEIT LOCUS PROTEIN 2"/>
    <property type="match status" value="1"/>
</dbReference>
<reference evidence="2 3" key="1">
    <citation type="journal article" date="2018" name="Nat. Ecol. Evol.">
        <title>Shark genomes provide insights into elasmobranch evolution and the origin of vertebrates.</title>
        <authorList>
            <person name="Hara Y"/>
            <person name="Yamaguchi K"/>
            <person name="Onimaru K"/>
            <person name="Kadota M"/>
            <person name="Koyanagi M"/>
            <person name="Keeley SD"/>
            <person name="Tatsumi K"/>
            <person name="Tanaka K"/>
            <person name="Motone F"/>
            <person name="Kageyama Y"/>
            <person name="Nozu R"/>
            <person name="Adachi N"/>
            <person name="Nishimura O"/>
            <person name="Nakagawa R"/>
            <person name="Tanegashima C"/>
            <person name="Kiyatake I"/>
            <person name="Matsumoto R"/>
            <person name="Murakumo K"/>
            <person name="Nishida K"/>
            <person name="Terakita A"/>
            <person name="Kuratani S"/>
            <person name="Sato K"/>
            <person name="Hyodo S Kuraku.S."/>
        </authorList>
    </citation>
    <scope>NUCLEOTIDE SEQUENCE [LARGE SCALE GENOMIC DNA]</scope>
</reference>
<dbReference type="STRING" id="137246.A0A401RLP2"/>
<dbReference type="OMA" id="CKLTIRH"/>
<evidence type="ECO:0008006" key="4">
    <source>
        <dbReference type="Google" id="ProtNLM"/>
    </source>
</evidence>
<dbReference type="PANTHER" id="PTHR34348">
    <property type="entry name" value="SURFEIT LOCUS PROTEIN 2"/>
    <property type="match status" value="1"/>
</dbReference>
<protein>
    <recommendedName>
        <fullName evidence="4">Surfeit locus protein 2</fullName>
    </recommendedName>
</protein>
<feature type="region of interest" description="Disordered" evidence="1">
    <location>
        <begin position="74"/>
        <end position="182"/>
    </location>
</feature>
<proteinExistence type="predicted"/>
<dbReference type="InterPro" id="IPR008833">
    <property type="entry name" value="Surf2"/>
</dbReference>
<evidence type="ECO:0000313" key="2">
    <source>
        <dbReference type="EMBL" id="GCC19107.1"/>
    </source>
</evidence>
<dbReference type="Pfam" id="PF05477">
    <property type="entry name" value="SURF2"/>
    <property type="match status" value="1"/>
</dbReference>
<dbReference type="EMBL" id="BEZZ01001504">
    <property type="protein sequence ID" value="GCC19107.1"/>
    <property type="molecule type" value="Genomic_DNA"/>
</dbReference>
<evidence type="ECO:0000313" key="3">
    <source>
        <dbReference type="Proteomes" id="UP000287033"/>
    </source>
</evidence>
<accession>A0A401RLP2</accession>
<evidence type="ECO:0000256" key="1">
    <source>
        <dbReference type="SAM" id="MobiDB-lite"/>
    </source>
</evidence>
<feature type="compositionally biased region" description="Basic residues" evidence="1">
    <location>
        <begin position="151"/>
        <end position="182"/>
    </location>
</feature>